<evidence type="ECO:0000313" key="1">
    <source>
        <dbReference type="EMBL" id="MBW0527536.1"/>
    </source>
</evidence>
<dbReference type="AlphaFoldDB" id="A0A9Q3ESI8"/>
<name>A0A9Q3ESI8_9BASI</name>
<sequence>MFSSESPPIYALSLRPPFSAHACRAFSRQFTMHMQFPLKPNLMRIILNLICPSPAAAGLASRPKIFHYVATHQRFLNLVGNSLSPV</sequence>
<protein>
    <submittedName>
        <fullName evidence="1">Uncharacterized protein</fullName>
    </submittedName>
</protein>
<dbReference type="EMBL" id="AVOT02033603">
    <property type="protein sequence ID" value="MBW0527536.1"/>
    <property type="molecule type" value="Genomic_DNA"/>
</dbReference>
<accession>A0A9Q3ESI8</accession>
<evidence type="ECO:0000313" key="2">
    <source>
        <dbReference type="Proteomes" id="UP000765509"/>
    </source>
</evidence>
<organism evidence="1 2">
    <name type="scientific">Austropuccinia psidii MF-1</name>
    <dbReference type="NCBI Taxonomy" id="1389203"/>
    <lineage>
        <taxon>Eukaryota</taxon>
        <taxon>Fungi</taxon>
        <taxon>Dikarya</taxon>
        <taxon>Basidiomycota</taxon>
        <taxon>Pucciniomycotina</taxon>
        <taxon>Pucciniomycetes</taxon>
        <taxon>Pucciniales</taxon>
        <taxon>Sphaerophragmiaceae</taxon>
        <taxon>Austropuccinia</taxon>
    </lineage>
</organism>
<keyword evidence="2" id="KW-1185">Reference proteome</keyword>
<comment type="caution">
    <text evidence="1">The sequence shown here is derived from an EMBL/GenBank/DDBJ whole genome shotgun (WGS) entry which is preliminary data.</text>
</comment>
<reference evidence="1" key="1">
    <citation type="submission" date="2021-03" db="EMBL/GenBank/DDBJ databases">
        <title>Draft genome sequence of rust myrtle Austropuccinia psidii MF-1, a brazilian biotype.</title>
        <authorList>
            <person name="Quecine M.C."/>
            <person name="Pachon D.M.R."/>
            <person name="Bonatelli M.L."/>
            <person name="Correr F.H."/>
            <person name="Franceschini L.M."/>
            <person name="Leite T.F."/>
            <person name="Margarido G.R.A."/>
            <person name="Almeida C.A."/>
            <person name="Ferrarezi J.A."/>
            <person name="Labate C.A."/>
        </authorList>
    </citation>
    <scope>NUCLEOTIDE SEQUENCE</scope>
    <source>
        <strain evidence="1">MF-1</strain>
    </source>
</reference>
<dbReference type="Proteomes" id="UP000765509">
    <property type="component" value="Unassembled WGS sequence"/>
</dbReference>
<proteinExistence type="predicted"/>
<gene>
    <name evidence="1" type="ORF">O181_067251</name>
</gene>